<dbReference type="SUPFAM" id="SSF53335">
    <property type="entry name" value="S-adenosyl-L-methionine-dependent methyltransferases"/>
    <property type="match status" value="1"/>
</dbReference>
<evidence type="ECO:0000256" key="1">
    <source>
        <dbReference type="ARBA" id="ARBA00038158"/>
    </source>
</evidence>
<reference evidence="3 4" key="1">
    <citation type="journal article" date="2016" name="Genome Biol. Evol.">
        <title>Divergent and convergent evolution of fungal pathogenicity.</title>
        <authorList>
            <person name="Shang Y."/>
            <person name="Xiao G."/>
            <person name="Zheng P."/>
            <person name="Cen K."/>
            <person name="Zhan S."/>
            <person name="Wang C."/>
        </authorList>
    </citation>
    <scope>NUCLEOTIDE SEQUENCE [LARGE SCALE GENOMIC DNA]</scope>
    <source>
        <strain evidence="3 4">RCEF 4871</strain>
    </source>
</reference>
<dbReference type="OrthoDB" id="2013972at2759"/>
<dbReference type="OMA" id="WETDHII"/>
<dbReference type="EMBL" id="AZHC01000001">
    <property type="protein sequence ID" value="OAA51957.1"/>
    <property type="molecule type" value="Genomic_DNA"/>
</dbReference>
<dbReference type="Pfam" id="PF13649">
    <property type="entry name" value="Methyltransf_25"/>
    <property type="match status" value="1"/>
</dbReference>
<organism evidence="3 4">
    <name type="scientific">Metarhizium rileyi (strain RCEF 4871)</name>
    <name type="common">Nomuraea rileyi</name>
    <dbReference type="NCBI Taxonomy" id="1649241"/>
    <lineage>
        <taxon>Eukaryota</taxon>
        <taxon>Fungi</taxon>
        <taxon>Dikarya</taxon>
        <taxon>Ascomycota</taxon>
        <taxon>Pezizomycotina</taxon>
        <taxon>Sordariomycetes</taxon>
        <taxon>Hypocreomycetidae</taxon>
        <taxon>Hypocreales</taxon>
        <taxon>Clavicipitaceae</taxon>
        <taxon>Metarhizium</taxon>
    </lineage>
</organism>
<dbReference type="InterPro" id="IPR029063">
    <property type="entry name" value="SAM-dependent_MTases_sf"/>
</dbReference>
<dbReference type="CDD" id="cd02440">
    <property type="entry name" value="AdoMet_MTases"/>
    <property type="match status" value="1"/>
</dbReference>
<dbReference type="Gene3D" id="3.40.50.150">
    <property type="entry name" value="Vaccinia Virus protein VP39"/>
    <property type="match status" value="1"/>
</dbReference>
<dbReference type="AlphaFoldDB" id="A0A167KNE2"/>
<dbReference type="Proteomes" id="UP000243498">
    <property type="component" value="Unassembled WGS sequence"/>
</dbReference>
<dbReference type="PANTHER" id="PTHR43591:SF50">
    <property type="entry name" value="METHYLTRANSFERASE DOMAIN-CONTAINING PROTEIN-RELATED"/>
    <property type="match status" value="1"/>
</dbReference>
<evidence type="ECO:0000259" key="2">
    <source>
        <dbReference type="Pfam" id="PF13649"/>
    </source>
</evidence>
<accession>A0A167KNE2</accession>
<gene>
    <name evidence="3" type="ORF">NOR_00550</name>
</gene>
<proteinExistence type="inferred from homology"/>
<comment type="caution">
    <text evidence="3">The sequence shown here is derived from an EMBL/GenBank/DDBJ whole genome shotgun (WGS) entry which is preliminary data.</text>
</comment>
<dbReference type="InterPro" id="IPR041698">
    <property type="entry name" value="Methyltransf_25"/>
</dbReference>
<protein>
    <submittedName>
        <fullName evidence="3">SAM binding domain-containing protein containing protein</fullName>
    </submittedName>
</protein>
<feature type="domain" description="Methyltransferase" evidence="2">
    <location>
        <begin position="99"/>
        <end position="206"/>
    </location>
</feature>
<evidence type="ECO:0000313" key="4">
    <source>
        <dbReference type="Proteomes" id="UP000243498"/>
    </source>
</evidence>
<comment type="similarity">
    <text evidence="1">Belongs to the methyltransferase superfamily. LaeA methyltransferase family.</text>
</comment>
<sequence>MTISALSAESLSSASGTASLSARTTMSSDNQGSGDHLLLSKPFIQRNGRTYLNDTSLPYPLPSDLTELHRQSLRTLLLIQLFGAPVCSPSLSKKPPQRVLEVGCGTGFWSMMCHRFYKERGHGSIYFTGIDIAPLSPGSANLTADATKPDRDMKWRFVSHDLRQLPWPLPSEEYDLVMVKDMSLATTNVQSQHYIDEYLRLLRSGGTLEIWESDHLIRMLRPHVPGSATTADDADEQEAAASLGAYVISSNTPLSSPLNTFLVEYNTWLTRALENRDLSAVPCTLIQPILLQESETVADVKSRRLAIPLSEVRWEREGVGGIVTRDGRQAEERREKNQKPERTLTAGQTALRKTALLTVVQQVQALEPILREVSGKSQDEWDVWLGKMMSDLMSESGTSWGECLEVGAWWARKR</sequence>
<name>A0A167KNE2_METRR</name>
<keyword evidence="4" id="KW-1185">Reference proteome</keyword>
<dbReference type="STRING" id="1081105.A0A167KNE2"/>
<dbReference type="PANTHER" id="PTHR43591">
    <property type="entry name" value="METHYLTRANSFERASE"/>
    <property type="match status" value="1"/>
</dbReference>
<evidence type="ECO:0000313" key="3">
    <source>
        <dbReference type="EMBL" id="OAA51957.1"/>
    </source>
</evidence>